<keyword evidence="1" id="KW-0472">Membrane</keyword>
<evidence type="ECO:0000256" key="1">
    <source>
        <dbReference type="SAM" id="Phobius"/>
    </source>
</evidence>
<dbReference type="HOGENOM" id="CLU_1569535_0_0_9"/>
<dbReference type="AlphaFoldDB" id="E6UKC6"/>
<evidence type="ECO:0000313" key="2">
    <source>
        <dbReference type="EMBL" id="ADU24122.1"/>
    </source>
</evidence>
<gene>
    <name evidence="2" type="ordered locus">Rumal_3684</name>
</gene>
<geneLocation type="plasmid" evidence="2 3">
    <name>pRUMAL02</name>
</geneLocation>
<protein>
    <submittedName>
        <fullName evidence="2">Uncharacterized protein</fullName>
    </submittedName>
</protein>
<dbReference type="KEGG" id="ral:Rumal_3684"/>
<name>E6UKC6_RUMA7</name>
<feature type="transmembrane region" description="Helical" evidence="1">
    <location>
        <begin position="20"/>
        <end position="40"/>
    </location>
</feature>
<keyword evidence="1" id="KW-1133">Transmembrane helix</keyword>
<dbReference type="Proteomes" id="UP000006919">
    <property type="component" value="Plasmid pRUMAL02"/>
</dbReference>
<keyword evidence="1" id="KW-0812">Transmembrane</keyword>
<keyword evidence="2" id="KW-0614">Plasmid</keyword>
<proteinExistence type="predicted"/>
<feature type="transmembrane region" description="Helical" evidence="1">
    <location>
        <begin position="60"/>
        <end position="85"/>
    </location>
</feature>
<dbReference type="EMBL" id="CP002405">
    <property type="protein sequence ID" value="ADU24122.1"/>
    <property type="molecule type" value="Genomic_DNA"/>
</dbReference>
<organism evidence="2 3">
    <name type="scientific">Ruminococcus albus (strain ATCC 27210 / DSM 20455 / JCM 14654 / NCDO 2250 / 7)</name>
    <dbReference type="NCBI Taxonomy" id="697329"/>
    <lineage>
        <taxon>Bacteria</taxon>
        <taxon>Bacillati</taxon>
        <taxon>Bacillota</taxon>
        <taxon>Clostridia</taxon>
        <taxon>Eubacteriales</taxon>
        <taxon>Oscillospiraceae</taxon>
        <taxon>Ruminococcus</taxon>
    </lineage>
</organism>
<sequence>MLNRAKKSGQIPLKCRSAVFKGWAYIFAILLDGYLLQYFLKYIMIMYPLRDRADPKRFTAVMLVLGTDVLCMAVSLIIHILAIFLEKYAYLTSDGLVYFMGCFKFSECRFNWEAGTQGILSDTLHVYKKNDSIPFTVVFGDNNEAAHRITDEMQNINTAAFANYKYDNVL</sequence>
<accession>E6UKC6</accession>
<evidence type="ECO:0000313" key="3">
    <source>
        <dbReference type="Proteomes" id="UP000006919"/>
    </source>
</evidence>
<reference evidence="3" key="1">
    <citation type="journal article" date="2011" name="J. Bacteriol.">
        <title>Complete genome of the cellulolytic ruminal bacterium Ruminococcus albus 7.</title>
        <authorList>
            <person name="Suen G."/>
            <person name="Stevenson D.M."/>
            <person name="Bruce D.C."/>
            <person name="Chertkov O."/>
            <person name="Copeland A."/>
            <person name="Cheng J.F."/>
            <person name="Detter C."/>
            <person name="Detter J.C."/>
            <person name="Goodwin L.A."/>
            <person name="Han C.S."/>
            <person name="Hauser L.J."/>
            <person name="Ivanova N.N."/>
            <person name="Kyrpides N.C."/>
            <person name="Land M.L."/>
            <person name="Lapidus A."/>
            <person name="Lucas S."/>
            <person name="Ovchinnikova G."/>
            <person name="Pitluck S."/>
            <person name="Tapia R."/>
            <person name="Woyke T."/>
            <person name="Boyum J."/>
            <person name="Mead D."/>
            <person name="Weimer P.J."/>
        </authorList>
    </citation>
    <scope>NUCLEOTIDE SEQUENCE [LARGE SCALE GENOMIC DNA]</scope>
    <source>
        <strain evidence="3">ATCC 27210 / DSM 20455 / JCM 14654 / NCDO 2250 / 7</strain>
        <plasmid evidence="3">pRUMAL02</plasmid>
    </source>
</reference>